<proteinExistence type="predicted"/>
<dbReference type="EMBL" id="VOHS01000084">
    <property type="protein sequence ID" value="TWV90000.1"/>
    <property type="molecule type" value="Genomic_DNA"/>
</dbReference>
<evidence type="ECO:0000313" key="1">
    <source>
        <dbReference type="EMBL" id="TWV90000.1"/>
    </source>
</evidence>
<protein>
    <recommendedName>
        <fullName evidence="3">TonB-dependent receptor</fullName>
    </recommendedName>
</protein>
<evidence type="ECO:0000313" key="2">
    <source>
        <dbReference type="Proteomes" id="UP000318815"/>
    </source>
</evidence>
<name>A0A5C6LHY1_9BACT</name>
<accession>A0A5C6LHY1</accession>
<sequence length="126" mass="14279">MQLYGVQGGDVWDFQKMTASRWLQRWTPENPSMEYPRANGTRGWRASDFYLTDGSFLRIQNVTFGYNLKTDAVKFVKSLRVYLSGNNLYTFTGFNKGFDPEVGESGINNGAYPRPRAVSLGANVVF</sequence>
<reference evidence="1 2" key="1">
    <citation type="submission" date="2019-08" db="EMBL/GenBank/DDBJ databases">
        <title>Whole genome sequencing of chitin degrading bacteria Chitinophaga pinensis YS16.</title>
        <authorList>
            <person name="Singh R.P."/>
            <person name="Manchanda G."/>
            <person name="Maurya I.K."/>
            <person name="Joshi N.K."/>
            <person name="Srivastava A.K."/>
        </authorList>
    </citation>
    <scope>NUCLEOTIDE SEQUENCE [LARGE SCALE GENOMIC DNA]</scope>
    <source>
        <strain evidence="1 2">YS-16</strain>
    </source>
</reference>
<dbReference type="Proteomes" id="UP000318815">
    <property type="component" value="Unassembled WGS sequence"/>
</dbReference>
<organism evidence="1 2">
    <name type="scientific">Chitinophaga pinensis</name>
    <dbReference type="NCBI Taxonomy" id="79329"/>
    <lineage>
        <taxon>Bacteria</taxon>
        <taxon>Pseudomonadati</taxon>
        <taxon>Bacteroidota</taxon>
        <taxon>Chitinophagia</taxon>
        <taxon>Chitinophagales</taxon>
        <taxon>Chitinophagaceae</taxon>
        <taxon>Chitinophaga</taxon>
    </lineage>
</organism>
<evidence type="ECO:0008006" key="3">
    <source>
        <dbReference type="Google" id="ProtNLM"/>
    </source>
</evidence>
<dbReference type="AlphaFoldDB" id="A0A5C6LHY1"/>
<dbReference type="OrthoDB" id="9768177at2"/>
<comment type="caution">
    <text evidence="1">The sequence shown here is derived from an EMBL/GenBank/DDBJ whole genome shotgun (WGS) entry which is preliminary data.</text>
</comment>
<gene>
    <name evidence="1" type="ORF">FEF09_29645</name>
</gene>
<keyword evidence="2" id="KW-1185">Reference proteome</keyword>